<protein>
    <submittedName>
        <fullName evidence="1">Uncharacterized protein</fullName>
    </submittedName>
</protein>
<keyword evidence="2" id="KW-1185">Reference proteome</keyword>
<dbReference type="SUPFAM" id="SSF53474">
    <property type="entry name" value="alpha/beta-Hydrolases"/>
    <property type="match status" value="1"/>
</dbReference>
<comment type="caution">
    <text evidence="1">The sequence shown here is derived from an EMBL/GenBank/DDBJ whole genome shotgun (WGS) entry which is preliminary data.</text>
</comment>
<proteinExistence type="predicted"/>
<sequence length="498" mass="54928">MGLRDKIISAVAKRAPRTKCVSAQSGALFRNGTLRIEVDARVDKVDKPSVAELSVFLRDQEFSAPLVVGEESSYVFEFAVFAGRPPVREIGVRFKQRAVSMRSSFKGAREEALVELNQGESAGSASLVIEENLHKAQIDLRWKLSLDSTGPTAPPDFDVTPRFLARHAQLGSREDARTANRSAFEQLVGARLHNVRIMLIPGLFTKHYPTYFSANEKWLSALGLDVTVAPLNTEQTCAFNANHLHDLLQDVPSEYRVLFIAHSKGVNDVTELLRTFPDAEARCFGCIFLQGPVHGTFVSDWVQDNKLISSIAHSVTEQFGGTEESYKDLSFKAGLARRDYFLSEVAQRWLSRTVCVASYGSFRAAEMGKSDTVLAYVSMKTTASAILDSTGFCSDGLVAPNDARLPHTDLVYLDDLFHSGPGFKIPGTFILKQRVNFSVLFLKLDQCHAKNANIYETSDCSVPARFTILATLRRGPSYLDTSLFVHTVSSSLASRTPA</sequence>
<evidence type="ECO:0000313" key="2">
    <source>
        <dbReference type="Proteomes" id="UP000324585"/>
    </source>
</evidence>
<organism evidence="1 2">
    <name type="scientific">Porphyridium purpureum</name>
    <name type="common">Red alga</name>
    <name type="synonym">Porphyridium cruentum</name>
    <dbReference type="NCBI Taxonomy" id="35688"/>
    <lineage>
        <taxon>Eukaryota</taxon>
        <taxon>Rhodophyta</taxon>
        <taxon>Bangiophyceae</taxon>
        <taxon>Porphyridiales</taxon>
        <taxon>Porphyridiaceae</taxon>
        <taxon>Porphyridium</taxon>
    </lineage>
</organism>
<dbReference type="Gene3D" id="3.40.50.1820">
    <property type="entry name" value="alpha/beta hydrolase"/>
    <property type="match status" value="1"/>
</dbReference>
<evidence type="ECO:0000313" key="1">
    <source>
        <dbReference type="EMBL" id="KAA8492663.1"/>
    </source>
</evidence>
<dbReference type="EMBL" id="VRMN01000009">
    <property type="protein sequence ID" value="KAA8492663.1"/>
    <property type="molecule type" value="Genomic_DNA"/>
</dbReference>
<gene>
    <name evidence="1" type="ORF">FVE85_8170</name>
</gene>
<dbReference type="AlphaFoldDB" id="A0A5J4YPM4"/>
<reference evidence="2" key="1">
    <citation type="journal article" date="2019" name="Nat. Commun.">
        <title>Expansion of phycobilisome linker gene families in mesophilic red algae.</title>
        <authorList>
            <person name="Lee J."/>
            <person name="Kim D."/>
            <person name="Bhattacharya D."/>
            <person name="Yoon H.S."/>
        </authorList>
    </citation>
    <scope>NUCLEOTIDE SEQUENCE [LARGE SCALE GENOMIC DNA]</scope>
    <source>
        <strain evidence="2">CCMP 1328</strain>
    </source>
</reference>
<dbReference type="OrthoDB" id="2016516at2759"/>
<dbReference type="Proteomes" id="UP000324585">
    <property type="component" value="Unassembled WGS sequence"/>
</dbReference>
<dbReference type="InterPro" id="IPR029058">
    <property type="entry name" value="AB_hydrolase_fold"/>
</dbReference>
<name>A0A5J4YPM4_PORPP</name>
<accession>A0A5J4YPM4</accession>